<protein>
    <submittedName>
        <fullName evidence="1">Glycosyltransferase</fullName>
    </submittedName>
</protein>
<name>A0ABS3LSD7_9PROT</name>
<evidence type="ECO:0000313" key="1">
    <source>
        <dbReference type="EMBL" id="MBO1358832.1"/>
    </source>
</evidence>
<accession>A0ABS3LSD7</accession>
<dbReference type="PANTHER" id="PTHR46656">
    <property type="entry name" value="PUTATIVE-RELATED"/>
    <property type="match status" value="1"/>
</dbReference>
<gene>
    <name evidence="1" type="ORF">J2D73_03330</name>
</gene>
<comment type="caution">
    <text evidence="1">The sequence shown here is derived from an EMBL/GenBank/DDBJ whole genome shotgun (WGS) entry which is preliminary data.</text>
</comment>
<dbReference type="Gene3D" id="3.40.50.2000">
    <property type="entry name" value="Glycogen Phosphorylase B"/>
    <property type="match status" value="1"/>
</dbReference>
<dbReference type="SUPFAM" id="SSF53756">
    <property type="entry name" value="UDP-Glycosyltransferase/glycogen phosphorylase"/>
    <property type="match status" value="1"/>
</dbReference>
<keyword evidence="2" id="KW-1185">Reference proteome</keyword>
<dbReference type="Pfam" id="PF13692">
    <property type="entry name" value="Glyco_trans_1_4"/>
    <property type="match status" value="1"/>
</dbReference>
<proteinExistence type="predicted"/>
<dbReference type="CDD" id="cd01635">
    <property type="entry name" value="Glycosyltransferase_GTB-type"/>
    <property type="match status" value="1"/>
</dbReference>
<sequence length="410" mass="44263">MSKAFHPLHSVWRRLPVEQRRRGFAALTAALAPKVTLPPPISDGSVIVGGELNRDSGLGEGARIMLRALETFNVPATPLRAGLMEGTDRAQSKGGHSGQSPRPALVLHVNSPHLPAVLLRLGRRFLRGRRIVGYWAWELPTLPPLWSAGAGCVHEVWAPSAFSARAIEPLAPGRVRIVPHALAAAPILPAYLDRAAFGLPEDAVVVLVSFSLASSFERKNPLAAIRAFRAAFGDRRDRILVLKISHADHYATDMRVLREATGGAQNIRFEERLLPIADSYALTRCVDIVLSLHRSEGFGLVPAEAMLLGRTVIATDWSATAEFIDTDCGLPVAFRLIPARDPRGVFEAPEAQWAEADLHSAVSALRRAADDAALRTRLGVNAEIAARERFSGAALLDVARRLAAPPGHAP</sequence>
<dbReference type="Proteomes" id="UP000664771">
    <property type="component" value="Unassembled WGS sequence"/>
</dbReference>
<dbReference type="EMBL" id="JAFVMF010000003">
    <property type="protein sequence ID" value="MBO1358832.1"/>
    <property type="molecule type" value="Genomic_DNA"/>
</dbReference>
<dbReference type="RefSeq" id="WP_207879362.1">
    <property type="nucleotide sequence ID" value="NZ_JAFVMF010000003.1"/>
</dbReference>
<dbReference type="PANTHER" id="PTHR46656:SF3">
    <property type="entry name" value="PUTATIVE-RELATED"/>
    <property type="match status" value="1"/>
</dbReference>
<organism evidence="1 2">
    <name type="scientific">Acetobacter sacchari</name>
    <dbReference type="NCBI Taxonomy" id="2661687"/>
    <lineage>
        <taxon>Bacteria</taxon>
        <taxon>Pseudomonadati</taxon>
        <taxon>Pseudomonadota</taxon>
        <taxon>Alphaproteobacteria</taxon>
        <taxon>Acetobacterales</taxon>
        <taxon>Acetobacteraceae</taxon>
        <taxon>Acetobacter</taxon>
    </lineage>
</organism>
<reference evidence="1 2" key="1">
    <citation type="submission" date="2021-03" db="EMBL/GenBank/DDBJ databases">
        <title>The complete genome sequence of Acetobacter sacchari TBRC 11175.</title>
        <authorList>
            <person name="Charoenyingcharoen P."/>
            <person name="Yukphan P."/>
        </authorList>
    </citation>
    <scope>NUCLEOTIDE SEQUENCE [LARGE SCALE GENOMIC DNA]</scope>
    <source>
        <strain evidence="1 2">TBRC 11175</strain>
    </source>
</reference>
<evidence type="ECO:0000313" key="2">
    <source>
        <dbReference type="Proteomes" id="UP000664771"/>
    </source>
</evidence>